<name>A0ABT2LYN3_9FIRM</name>
<comment type="caution">
    <text evidence="1">The sequence shown here is derived from an EMBL/GenBank/DDBJ whole genome shotgun (WGS) entry which is preliminary data.</text>
</comment>
<proteinExistence type="predicted"/>
<keyword evidence="2" id="KW-1185">Reference proteome</keyword>
<protein>
    <submittedName>
        <fullName evidence="1">DUF6088 family protein</fullName>
    </submittedName>
</protein>
<dbReference type="RefSeq" id="WP_117910566.1">
    <property type="nucleotide sequence ID" value="NZ_JAODBU010000004.1"/>
</dbReference>
<gene>
    <name evidence="1" type="ORF">N5B56_04755</name>
</gene>
<dbReference type="InterPro" id="IPR045738">
    <property type="entry name" value="DUF6088"/>
</dbReference>
<reference evidence="1" key="1">
    <citation type="submission" date="2022-09" db="EMBL/GenBank/DDBJ databases">
        <title>Eubacterium sp. LFL-14 isolated from human feces.</title>
        <authorList>
            <person name="Liu F."/>
        </authorList>
    </citation>
    <scope>NUCLEOTIDE SEQUENCE</scope>
    <source>
        <strain evidence="1">LFL-14</strain>
    </source>
</reference>
<evidence type="ECO:0000313" key="1">
    <source>
        <dbReference type="EMBL" id="MCT7398399.1"/>
    </source>
</evidence>
<evidence type="ECO:0000313" key="2">
    <source>
        <dbReference type="Proteomes" id="UP001431199"/>
    </source>
</evidence>
<dbReference type="EMBL" id="JAODBU010000004">
    <property type="protein sequence ID" value="MCT7398399.1"/>
    <property type="molecule type" value="Genomic_DNA"/>
</dbReference>
<dbReference type="Pfam" id="PF19570">
    <property type="entry name" value="DUF6088"/>
    <property type="match status" value="1"/>
</dbReference>
<organism evidence="1 2">
    <name type="scientific">Eubacterium album</name>
    <dbReference type="NCBI Taxonomy" id="2978477"/>
    <lineage>
        <taxon>Bacteria</taxon>
        <taxon>Bacillati</taxon>
        <taxon>Bacillota</taxon>
        <taxon>Clostridia</taxon>
        <taxon>Eubacteriales</taxon>
        <taxon>Eubacteriaceae</taxon>
        <taxon>Eubacterium</taxon>
    </lineage>
</organism>
<sequence>MLYDYIISNYKEGEPIFFSDIFIEGVSRSAVNQQMKSLCNKGLIKKYDKGIYYIPKKTMLKATVGPSADMVARYRFVTKGEEIFGYYSGNSFANQLGISMQVPRKIEIVSNNSNSSPREIEIGGRKFLIRKSSIVINRENVYVLQLLELLKNIEVYMDGSYDEARVKIEEYIDIHDIRKESVNRYIREFPINVFKNYYELGLDNVFAQRK</sequence>
<accession>A0ABT2LYN3</accession>
<dbReference type="Proteomes" id="UP001431199">
    <property type="component" value="Unassembled WGS sequence"/>
</dbReference>